<keyword evidence="4" id="KW-0378">Hydrolase</keyword>
<keyword evidence="7" id="KW-0131">Cell cycle</keyword>
<dbReference type="InterPro" id="IPR016473">
    <property type="entry name" value="dCMP_deaminase"/>
</dbReference>
<dbReference type="EMBL" id="PFUW01000018">
    <property type="protein sequence ID" value="PJB04108.1"/>
    <property type="molecule type" value="Genomic_DNA"/>
</dbReference>
<dbReference type="Proteomes" id="UP000231232">
    <property type="component" value="Unassembled WGS sequence"/>
</dbReference>
<reference evidence="15 16" key="1">
    <citation type="submission" date="2017-09" db="EMBL/GenBank/DDBJ databases">
        <title>Depth-based differentiation of microbial function through sediment-hosted aquifers and enrichment of novel symbionts in the deep terrestrial subsurface.</title>
        <authorList>
            <person name="Probst A.J."/>
            <person name="Ladd B."/>
            <person name="Jarett J.K."/>
            <person name="Geller-Mcgrath D.E."/>
            <person name="Sieber C.M.K."/>
            <person name="Emerson J.B."/>
            <person name="Anantharaman K."/>
            <person name="Thomas B.C."/>
            <person name="Malmstrom R."/>
            <person name="Stieglmeier M."/>
            <person name="Klingl A."/>
            <person name="Woyke T."/>
            <person name="Ryan C.M."/>
            <person name="Banfield J.F."/>
        </authorList>
    </citation>
    <scope>NUCLEOTIDE SEQUENCE [LARGE SCALE GENOMIC DNA]</scope>
</reference>
<dbReference type="EMBL" id="PCUF01000017">
    <property type="protein sequence ID" value="PIN66562.1"/>
    <property type="molecule type" value="Genomic_DNA"/>
</dbReference>
<dbReference type="EMBL" id="PEUT01000049">
    <property type="protein sequence ID" value="PIV13616.1"/>
    <property type="molecule type" value="Genomic_DNA"/>
</dbReference>
<evidence type="ECO:0000256" key="3">
    <source>
        <dbReference type="ARBA" id="ARBA00022723"/>
    </source>
</evidence>
<name>A0A2G9LJC7_HUBC1</name>
<dbReference type="Proteomes" id="UP000231449">
    <property type="component" value="Unassembled WGS sequence"/>
</dbReference>
<dbReference type="InterPro" id="IPR016192">
    <property type="entry name" value="APOBEC/CMP_deaminase_Zn-bd"/>
</dbReference>
<dbReference type="CDD" id="cd01286">
    <property type="entry name" value="deoxycytidylate_deaminase"/>
    <property type="match status" value="1"/>
</dbReference>
<protein>
    <submittedName>
        <fullName evidence="7">Cell division protein DedD</fullName>
    </submittedName>
</protein>
<dbReference type="Proteomes" id="UP000230713">
    <property type="component" value="Unassembled WGS sequence"/>
</dbReference>
<reference evidence="7 17" key="2">
    <citation type="submission" date="2017-09" db="EMBL/GenBank/DDBJ databases">
        <title>Depth-based differentiation of microbial function through sediment-hosted aquifers and enrichment of novel symbionts in the deep terrestrial subsurface.</title>
        <authorList>
            <person name="Probst A.J."/>
            <person name="Ladd B."/>
            <person name="Jarett J.K."/>
            <person name="Geller-Mcgrath D.E."/>
            <person name="Sieber C.M."/>
            <person name="Emerson J.B."/>
            <person name="Anantharaman K."/>
            <person name="Thomas B.C."/>
            <person name="Malmstrom R."/>
            <person name="Stieglmeier M."/>
            <person name="Klingl A."/>
            <person name="Woyke T."/>
            <person name="Ryan C.M."/>
            <person name="Banfield J.F."/>
        </authorList>
    </citation>
    <scope>NUCLEOTIDE SEQUENCE [LARGE SCALE GENOMIC DNA]</scope>
    <source>
        <strain evidence="9">CG02_land_8_20_14_3_00_31_209</strain>
        <strain evidence="8">CG03_land_8_20_14_0_80_31_114</strain>
        <strain evidence="10">CG17_big_fil_post_rev_8_21_14_2_50_31_73</strain>
        <strain evidence="7">CG18_big_fil_WC_8_21_14_2_50_31_19</strain>
        <strain evidence="12">CG_4_10_14_0_8_um_filter_31_133</strain>
        <strain evidence="11">CG_4_8_14_3_um_filter</strain>
        <strain evidence="14">CG_4_9_14_0_8_um_filter_31_21</strain>
        <strain evidence="13">CG_4_9_14_3_um_filter_31_125</strain>
    </source>
</reference>
<proteinExistence type="inferred from homology"/>
<dbReference type="PANTHER" id="PTHR11086:SF18">
    <property type="entry name" value="DEOXYCYTIDYLATE DEAMINASE"/>
    <property type="match status" value="1"/>
</dbReference>
<evidence type="ECO:0000256" key="2">
    <source>
        <dbReference type="ARBA" id="ARBA00006576"/>
    </source>
</evidence>
<comment type="similarity">
    <text evidence="2">Belongs to the cytidine and deoxycytidylate deaminase family.</text>
</comment>
<evidence type="ECO:0000313" key="7">
    <source>
        <dbReference type="EMBL" id="PIN66562.1"/>
    </source>
</evidence>
<evidence type="ECO:0000313" key="17">
    <source>
        <dbReference type="Proteomes" id="UP000229789"/>
    </source>
</evidence>
<dbReference type="EMBL" id="PFIH01000047">
    <property type="protein sequence ID" value="PIX27991.1"/>
    <property type="molecule type" value="Genomic_DNA"/>
</dbReference>
<dbReference type="PIRSF" id="PIRSF006019">
    <property type="entry name" value="dCMP_deaminase"/>
    <property type="match status" value="1"/>
</dbReference>
<evidence type="ECO:0000256" key="4">
    <source>
        <dbReference type="ARBA" id="ARBA00022801"/>
    </source>
</evidence>
<accession>A0A2H9MNE9</accession>
<accession>A0A2H9P8D1</accession>
<dbReference type="SUPFAM" id="SSF53927">
    <property type="entry name" value="Cytidine deaminase-like"/>
    <property type="match status" value="1"/>
</dbReference>
<evidence type="ECO:0000313" key="13">
    <source>
        <dbReference type="EMBL" id="PJB04108.1"/>
    </source>
</evidence>
<dbReference type="Pfam" id="PF00383">
    <property type="entry name" value="dCMP_cyt_deam_1"/>
    <property type="match status" value="1"/>
</dbReference>
<accession>A0A2H9M1V9</accession>
<dbReference type="Proteomes" id="UP000230477">
    <property type="component" value="Unassembled WGS sequence"/>
</dbReference>
<accession>A0A2H9N3Q4</accession>
<sequence>MVYKRPSWDEYFMKIVDVVGLRSTCDRGRAGCVIVKNNHILSIGYVGSPPGLPHCDEIGHLIIKSTEEGDNSGKLHDHCVRTIHAEQNAICHAARMGVALEGATLYVKMEPCPVCCHLIIAVGIKRVVCQYKYHTAKQTRDLFRQAKIQLVVLENKEVEYKK</sequence>
<dbReference type="Proteomes" id="UP000228874">
    <property type="component" value="Unassembled WGS sequence"/>
</dbReference>
<dbReference type="InterPro" id="IPR016193">
    <property type="entry name" value="Cytidine_deaminase-like"/>
</dbReference>
<feature type="domain" description="CMP/dCMP-type deaminase" evidence="6">
    <location>
        <begin position="7"/>
        <end position="151"/>
    </location>
</feature>
<evidence type="ECO:0000313" key="11">
    <source>
        <dbReference type="EMBL" id="PIX27991.1"/>
    </source>
</evidence>
<gene>
    <name evidence="14" type="ORF">CO072_02125</name>
    <name evidence="13" type="ORF">CO124_01205</name>
    <name evidence="9" type="ORF">COS22_00665</name>
    <name evidence="8" type="ORF">COS45_02025</name>
    <name evidence="10" type="ORF">COW47_02345</name>
    <name evidence="7" type="ORF">COW69_01525</name>
    <name evidence="12" type="ORF">COY63_01980</name>
    <name evidence="11" type="ORF">COZ66_01865</name>
</gene>
<accession>A0A2H9RCN1</accession>
<dbReference type="PROSITE" id="PS51747">
    <property type="entry name" value="CYT_DCMP_DEAMINASES_2"/>
    <property type="match status" value="1"/>
</dbReference>
<evidence type="ECO:0000259" key="6">
    <source>
        <dbReference type="PROSITE" id="PS51747"/>
    </source>
</evidence>
<dbReference type="Proteomes" id="UP000229789">
    <property type="component" value="Unassembled WGS sequence"/>
</dbReference>
<dbReference type="GO" id="GO:0005737">
    <property type="term" value="C:cytoplasm"/>
    <property type="evidence" value="ECO:0007669"/>
    <property type="project" value="TreeGrafter"/>
</dbReference>
<dbReference type="Proteomes" id="UP000228888">
    <property type="component" value="Unassembled WGS sequence"/>
</dbReference>
<evidence type="ECO:0000313" key="15">
    <source>
        <dbReference type="Proteomes" id="UP000228874"/>
    </source>
</evidence>
<evidence type="ECO:0000313" key="8">
    <source>
        <dbReference type="EMBL" id="PIV13616.1"/>
    </source>
</evidence>
<evidence type="ECO:0000256" key="5">
    <source>
        <dbReference type="ARBA" id="ARBA00022833"/>
    </source>
</evidence>
<dbReference type="GO" id="GO:0051301">
    <property type="term" value="P:cell division"/>
    <property type="evidence" value="ECO:0007669"/>
    <property type="project" value="UniProtKB-KW"/>
</dbReference>
<dbReference type="EMBL" id="PFFF01000046">
    <property type="protein sequence ID" value="PIV89553.1"/>
    <property type="molecule type" value="Genomic_DNA"/>
</dbReference>
<accession>A0A2H9M7I8</accession>
<dbReference type="EMBL" id="PETW01000011">
    <property type="protein sequence ID" value="PIV46545.1"/>
    <property type="molecule type" value="Genomic_DNA"/>
</dbReference>
<evidence type="ECO:0000256" key="1">
    <source>
        <dbReference type="ARBA" id="ARBA00001947"/>
    </source>
</evidence>
<dbReference type="EMBL" id="PFSX01000054">
    <property type="protein sequence ID" value="PJC01184.1"/>
    <property type="molecule type" value="Genomic_DNA"/>
</dbReference>
<dbReference type="PANTHER" id="PTHR11086">
    <property type="entry name" value="DEOXYCYTIDYLATE DEAMINASE-RELATED"/>
    <property type="match status" value="1"/>
</dbReference>
<dbReference type="GO" id="GO:0006220">
    <property type="term" value="P:pyrimidine nucleotide metabolic process"/>
    <property type="evidence" value="ECO:0007669"/>
    <property type="project" value="InterPro"/>
</dbReference>
<dbReference type="Proteomes" id="UP000228989">
    <property type="component" value="Unassembled WGS sequence"/>
</dbReference>
<evidence type="ECO:0000313" key="16">
    <source>
        <dbReference type="Proteomes" id="UP000228888"/>
    </source>
</evidence>
<dbReference type="Gene3D" id="3.40.140.10">
    <property type="entry name" value="Cytidine Deaminase, domain 2"/>
    <property type="match status" value="1"/>
</dbReference>
<organism evidence="7 17">
    <name type="scientific">Huberarchaeum crystalense</name>
    <dbReference type="NCBI Taxonomy" id="2014257"/>
    <lineage>
        <taxon>Archaea</taxon>
        <taxon>Candidatus Huberarchaeota</taxon>
        <taxon>Candidatus Huberarchaeia</taxon>
        <taxon>Candidatus Huberarchaeales</taxon>
        <taxon>Candidatus Huberarchaeaceae</taxon>
        <taxon>Candidatus Huberarchaeum</taxon>
    </lineage>
</organism>
<comment type="cofactor">
    <cofactor evidence="1">
        <name>Zn(2+)</name>
        <dbReference type="ChEBI" id="CHEBI:29105"/>
    </cofactor>
</comment>
<dbReference type="InterPro" id="IPR035105">
    <property type="entry name" value="Deoxycytidylate_deaminase_dom"/>
</dbReference>
<keyword evidence="7" id="KW-0132">Cell division</keyword>
<evidence type="ECO:0000313" key="10">
    <source>
        <dbReference type="EMBL" id="PIV89553.1"/>
    </source>
</evidence>
<dbReference type="PROSITE" id="PS00903">
    <property type="entry name" value="CYT_DCMP_DEAMINASES_1"/>
    <property type="match status" value="1"/>
</dbReference>
<dbReference type="AlphaFoldDB" id="A0A2G9LJC7"/>
<evidence type="ECO:0000313" key="9">
    <source>
        <dbReference type="EMBL" id="PIV46545.1"/>
    </source>
</evidence>
<comment type="caution">
    <text evidence="7">The sequence shown here is derived from an EMBL/GenBank/DDBJ whole genome shotgun (WGS) entry which is preliminary data.</text>
</comment>
<keyword evidence="3" id="KW-0479">Metal-binding</keyword>
<dbReference type="GO" id="GO:0004132">
    <property type="term" value="F:dCMP deaminase activity"/>
    <property type="evidence" value="ECO:0007669"/>
    <property type="project" value="InterPro"/>
</dbReference>
<dbReference type="EMBL" id="PFMG01000049">
    <property type="protein sequence ID" value="PIY99723.1"/>
    <property type="molecule type" value="Genomic_DNA"/>
</dbReference>
<evidence type="ECO:0000313" key="12">
    <source>
        <dbReference type="EMBL" id="PIY99723.1"/>
    </source>
</evidence>
<dbReference type="InterPro" id="IPR002125">
    <property type="entry name" value="CMP_dCMP_dom"/>
</dbReference>
<evidence type="ECO:0000313" key="14">
    <source>
        <dbReference type="EMBL" id="PJC01184.1"/>
    </source>
</evidence>
<dbReference type="InterPro" id="IPR015517">
    <property type="entry name" value="dCMP_deaminase-rel"/>
</dbReference>
<keyword evidence="5" id="KW-0862">Zinc</keyword>
<dbReference type="GO" id="GO:0008270">
    <property type="term" value="F:zinc ion binding"/>
    <property type="evidence" value="ECO:0007669"/>
    <property type="project" value="InterPro"/>
</dbReference>
<accession>A0A2G9LJC7</accession>
<accession>A0A2H9QSD3</accession>